<name>A0A2U1NLI3_ARTAN</name>
<dbReference type="EMBL" id="PKPP01002580">
    <property type="protein sequence ID" value="PWA74369.1"/>
    <property type="molecule type" value="Genomic_DNA"/>
</dbReference>
<dbReference type="InterPro" id="IPR002110">
    <property type="entry name" value="Ankyrin_rpt"/>
</dbReference>
<organism evidence="4 5">
    <name type="scientific">Artemisia annua</name>
    <name type="common">Sweet wormwood</name>
    <dbReference type="NCBI Taxonomy" id="35608"/>
    <lineage>
        <taxon>Eukaryota</taxon>
        <taxon>Viridiplantae</taxon>
        <taxon>Streptophyta</taxon>
        <taxon>Embryophyta</taxon>
        <taxon>Tracheophyta</taxon>
        <taxon>Spermatophyta</taxon>
        <taxon>Magnoliopsida</taxon>
        <taxon>eudicotyledons</taxon>
        <taxon>Gunneridae</taxon>
        <taxon>Pentapetalae</taxon>
        <taxon>asterids</taxon>
        <taxon>campanulids</taxon>
        <taxon>Asterales</taxon>
        <taxon>Asteraceae</taxon>
        <taxon>Asteroideae</taxon>
        <taxon>Anthemideae</taxon>
        <taxon>Artemisiinae</taxon>
        <taxon>Artemisia</taxon>
    </lineage>
</organism>
<evidence type="ECO:0000256" key="1">
    <source>
        <dbReference type="PROSITE-ProRule" id="PRU00023"/>
    </source>
</evidence>
<evidence type="ECO:0000313" key="5">
    <source>
        <dbReference type="Proteomes" id="UP000245207"/>
    </source>
</evidence>
<feature type="transmembrane region" description="Helical" evidence="2">
    <location>
        <begin position="1003"/>
        <end position="1028"/>
    </location>
</feature>
<keyword evidence="5" id="KW-1185">Reference proteome</keyword>
<feature type="transmembrane region" description="Helical" evidence="2">
    <location>
        <begin position="971"/>
        <end position="997"/>
    </location>
</feature>
<gene>
    <name evidence="4" type="ORF">CTI12_AA252220</name>
</gene>
<dbReference type="PROSITE" id="PS50297">
    <property type="entry name" value="ANK_REP_REGION"/>
    <property type="match status" value="2"/>
</dbReference>
<dbReference type="PANTHER" id="PTHR24177">
    <property type="entry name" value="CASKIN"/>
    <property type="match status" value="1"/>
</dbReference>
<dbReference type="InterPro" id="IPR036770">
    <property type="entry name" value="Ankyrin_rpt-contain_sf"/>
</dbReference>
<dbReference type="PANTHER" id="PTHR24177:SF474">
    <property type="entry name" value="ANKYRIN REPEAT-CONTAINING DOMAIN, PGG DOMAIN, ANKYRIN REPEAT-CONTAINING DOMAIN SUPERFAMILY"/>
    <property type="match status" value="1"/>
</dbReference>
<dbReference type="OrthoDB" id="1652385at2759"/>
<evidence type="ECO:0000256" key="2">
    <source>
        <dbReference type="SAM" id="Phobius"/>
    </source>
</evidence>
<keyword evidence="2" id="KW-1133">Transmembrane helix</keyword>
<dbReference type="AlphaFoldDB" id="A0A2U1NLI3"/>
<comment type="caution">
    <text evidence="4">The sequence shown here is derived from an EMBL/GenBank/DDBJ whole genome shotgun (WGS) entry which is preliminary data.</text>
</comment>
<dbReference type="SUPFAM" id="SSF48403">
    <property type="entry name" value="Ankyrin repeat"/>
    <property type="match status" value="2"/>
</dbReference>
<dbReference type="GO" id="GO:0016020">
    <property type="term" value="C:membrane"/>
    <property type="evidence" value="ECO:0007669"/>
    <property type="project" value="TreeGrafter"/>
</dbReference>
<dbReference type="SMART" id="SM00248">
    <property type="entry name" value="ANK"/>
    <property type="match status" value="6"/>
</dbReference>
<evidence type="ECO:0000313" key="4">
    <source>
        <dbReference type="EMBL" id="PWA74369.1"/>
    </source>
</evidence>
<dbReference type="InterPro" id="IPR026961">
    <property type="entry name" value="PGG_dom"/>
</dbReference>
<feature type="repeat" description="ANK" evidence="1">
    <location>
        <begin position="247"/>
        <end position="279"/>
    </location>
</feature>
<keyword evidence="1" id="KW-0040">ANK repeat</keyword>
<feature type="transmembrane region" description="Helical" evidence="2">
    <location>
        <begin position="930"/>
        <end position="951"/>
    </location>
</feature>
<dbReference type="STRING" id="35608.A0A2U1NLI3"/>
<feature type="repeat" description="ANK" evidence="1">
    <location>
        <begin position="524"/>
        <end position="556"/>
    </location>
</feature>
<dbReference type="PROSITE" id="PS50088">
    <property type="entry name" value="ANK_REPEAT"/>
    <property type="match status" value="2"/>
</dbReference>
<keyword evidence="2" id="KW-0472">Membrane</keyword>
<dbReference type="Pfam" id="PF12796">
    <property type="entry name" value="Ank_2"/>
    <property type="match status" value="2"/>
</dbReference>
<feature type="transmembrane region" description="Helical" evidence="2">
    <location>
        <begin position="892"/>
        <end position="910"/>
    </location>
</feature>
<dbReference type="Pfam" id="PF13962">
    <property type="entry name" value="PGG"/>
    <property type="match status" value="1"/>
</dbReference>
<evidence type="ECO:0000259" key="3">
    <source>
        <dbReference type="Pfam" id="PF13962"/>
    </source>
</evidence>
<dbReference type="Proteomes" id="UP000245207">
    <property type="component" value="Unassembled WGS sequence"/>
</dbReference>
<reference evidence="4 5" key="1">
    <citation type="journal article" date="2018" name="Mol. Plant">
        <title>The genome of Artemisia annua provides insight into the evolution of Asteraceae family and artemisinin biosynthesis.</title>
        <authorList>
            <person name="Shen Q."/>
            <person name="Zhang L."/>
            <person name="Liao Z."/>
            <person name="Wang S."/>
            <person name="Yan T."/>
            <person name="Shi P."/>
            <person name="Liu M."/>
            <person name="Fu X."/>
            <person name="Pan Q."/>
            <person name="Wang Y."/>
            <person name="Lv Z."/>
            <person name="Lu X."/>
            <person name="Zhang F."/>
            <person name="Jiang W."/>
            <person name="Ma Y."/>
            <person name="Chen M."/>
            <person name="Hao X."/>
            <person name="Li L."/>
            <person name="Tang Y."/>
            <person name="Lv G."/>
            <person name="Zhou Y."/>
            <person name="Sun X."/>
            <person name="Brodelius P.E."/>
            <person name="Rose J.K.C."/>
            <person name="Tang K."/>
        </authorList>
    </citation>
    <scope>NUCLEOTIDE SEQUENCE [LARGE SCALE GENOMIC DNA]</scope>
    <source>
        <strain evidence="5">cv. Huhao1</strain>
        <tissue evidence="4">Leaf</tissue>
    </source>
</reference>
<proteinExistence type="predicted"/>
<accession>A0A2U1NLI3</accession>
<keyword evidence="2" id="KW-0812">Transmembrane</keyword>
<feature type="domain" description="PGG" evidence="3">
    <location>
        <begin position="882"/>
        <end position="995"/>
    </location>
</feature>
<sequence length="1050" mass="118999">MSVASTSKSVILEIEEESPSSSQRLEIEEESLHPPIMEVQKEYPYPSHNFATNIVTVKLSGKAKYKLWNTQMLCLLSSHDMLGFIDGTFPCPSNGNGKAKDGDMKAWHRSDSLVKGWILGSLSEEVAINVVNHLNSDFTAKAVWDELQCCYGPSVPYQQVAEISIPQDEAHDSTAQSKMEDKQALYKDCLRGRWYTTRFTPVDKITNNGNTALHVVVGSSSKNHKFLEELLESTPAENTLLDVQNSDGSTPLHVAAIVGNTEAAKILLRRNRNLLFATDKAGHTPLAISLSNMHIETSKCLLEHITEKENETVFTGKSGDELLVLAISSKNWEFASELLGRYGTIHSEAVLRAMSQNYPRRCNFWDGLEDYFEYQRQEELERATVELLLYGNRALELLLKMKPRRAARLRRRFVSGSGHFNKYLIVKFTKEFQYRKMKHIRGLAREAQLKTERNQEVYKGCLRGIWIPETDIYTRDFTPVDKITNNGNTALHVACSSSKNHGFLEKLLKLTPEENTLLDVQNSDGSTPLHVATIVGNTEAAKILLRRNRNLLFATDKAEFASELLGRYGTIHSEAVLRAMSQNYPRRCNFWDGLEDYFEYQRQEELERATVELLLYGNRALELLLKMKPRRAARLRRRFVSGTPTGILTDITVGILNGFHGFTRDGYASPVTHPPPTDGYRFSPTTHPWVKIDAFTHPFMAAWSFMRKRYKNRVDAGCLLRGICAKIKYHSSANTYHHYYNNTIFEATKQNASDVVQSVVSQFTDAIWCINEDGHNFIQYAVINRSAKVYSLVYKMSEHRNIYKTIKDSFGNNLLHLAAKLAPANRLNNISGAALQLQRELQWFKEIEEFVCPLNRTQKNYADETPEMVFTREHKDLVSEGEKWMKTTAESYTITAALITTVVFAAAITVPGGNNQDSGIPIFTNDVAFITFAVADAISLFTAVTSLLMFLSILTTRFAEQDFLFKLPKRLIIGLTMLFISTTTMIIAFGATLFLVFGQRKLWMLIPICLLTGLPITSFVTLQFPLIVDLISATYGRSIFVKKHYGRPFY</sequence>
<dbReference type="Gene3D" id="1.25.40.20">
    <property type="entry name" value="Ankyrin repeat-containing domain"/>
    <property type="match status" value="2"/>
</dbReference>
<protein>
    <submittedName>
        <fullName evidence="4">Ankyrin repeat-containing domain, PGG domain protein</fullName>
    </submittedName>
</protein>